<feature type="compositionally biased region" description="Basic and acidic residues" evidence="1">
    <location>
        <begin position="676"/>
        <end position="690"/>
    </location>
</feature>
<sequence length="690" mass="77008">MSLPETPSNADSSELSRRDRKARHAPTTYTTPIIHYADDKTDDATPITLAHPYFKTVGLRTLLKRYRLRREEIRRGLPPHDLLTGKIIYNGENAQLSHLAHQHLEFLEFFRMSEVTGVKYLNPHSTGNVLESLVENHNPYNLFLDILLPLQEDLDRFAAYLTESLDSIKHGKTPTCIFDVEGFSKDRVWTYEFTCAGRKTPLHVLFRDDGSLILDQIADAGRHIAMPAHGYLIRNIAAHFAFVFLGSACGINHHSHPDRQSKFEKILSPSQASRVALIRRLSNDIGLFRPMTAEEYRKLKVIGLAPTDQQLFKKLTRGRRMWLVEDDYRVEVKFDPAWRPEVEQVGPAGTPLIAGSSSPAASEFDETSVEYDDPRDDYGRARSRRYKSVPKPPRFPYTPSATLDKQRQQRENRKAAKKEQVKTQTEHPGAQTKHTETQTALKRLRLNSPLEDDAAPADSDDSGGKPRKKARIAQRSTIAPARKTADTARRLVRARQPLAPAVAQQVPTTQPVAGPGPRTLANRFPAAMQEPQTFPSQPVVRPGPMPAAGSTRTRRTLPAPAMQEPQAPPSHSQSIANPGPVAAAKSHSTRTQRTFPAAMQEPQSPPSQPVAGPGPRTTANQYRNTQTERRTVTGSRLHGLTEPTIASRARARTPAESQPFRTSGPAPPNFKRNSAKAKDVDKDKDKSTRR</sequence>
<dbReference type="Proteomes" id="UP000054007">
    <property type="component" value="Unassembled WGS sequence"/>
</dbReference>
<feature type="region of interest" description="Disordered" evidence="1">
    <location>
        <begin position="1"/>
        <end position="28"/>
    </location>
</feature>
<dbReference type="EMBL" id="KN880716">
    <property type="protein sequence ID" value="KIY63169.1"/>
    <property type="molecule type" value="Genomic_DNA"/>
</dbReference>
<dbReference type="AlphaFoldDB" id="A0A0D7AZ67"/>
<proteinExistence type="predicted"/>
<reference evidence="2 3" key="1">
    <citation type="journal article" date="2015" name="Fungal Genet. Biol.">
        <title>Evolution of novel wood decay mechanisms in Agaricales revealed by the genome sequences of Fistulina hepatica and Cylindrobasidium torrendii.</title>
        <authorList>
            <person name="Floudas D."/>
            <person name="Held B.W."/>
            <person name="Riley R."/>
            <person name="Nagy L.G."/>
            <person name="Koehler G."/>
            <person name="Ransdell A.S."/>
            <person name="Younus H."/>
            <person name="Chow J."/>
            <person name="Chiniquy J."/>
            <person name="Lipzen A."/>
            <person name="Tritt A."/>
            <person name="Sun H."/>
            <person name="Haridas S."/>
            <person name="LaButti K."/>
            <person name="Ohm R.A."/>
            <person name="Kues U."/>
            <person name="Blanchette R.A."/>
            <person name="Grigoriev I.V."/>
            <person name="Minto R.E."/>
            <person name="Hibbett D.S."/>
        </authorList>
    </citation>
    <scope>NUCLEOTIDE SEQUENCE [LARGE SCALE GENOMIC DNA]</scope>
    <source>
        <strain evidence="2 3">FP15055 ss-10</strain>
    </source>
</reference>
<protein>
    <submittedName>
        <fullName evidence="2">Uncharacterized protein</fullName>
    </submittedName>
</protein>
<keyword evidence="3" id="KW-1185">Reference proteome</keyword>
<feature type="compositionally biased region" description="Polar residues" evidence="1">
    <location>
        <begin position="1"/>
        <end position="13"/>
    </location>
</feature>
<evidence type="ECO:0000256" key="1">
    <source>
        <dbReference type="SAM" id="MobiDB-lite"/>
    </source>
</evidence>
<feature type="region of interest" description="Disordered" evidence="1">
    <location>
        <begin position="343"/>
        <end position="690"/>
    </location>
</feature>
<feature type="compositionally biased region" description="Acidic residues" evidence="1">
    <location>
        <begin position="363"/>
        <end position="375"/>
    </location>
</feature>
<accession>A0A0D7AZ67</accession>
<evidence type="ECO:0000313" key="2">
    <source>
        <dbReference type="EMBL" id="KIY63169.1"/>
    </source>
</evidence>
<feature type="compositionally biased region" description="Basic and acidic residues" evidence="1">
    <location>
        <begin position="404"/>
        <end position="425"/>
    </location>
</feature>
<gene>
    <name evidence="2" type="ORF">CYLTODRAFT_494123</name>
</gene>
<feature type="compositionally biased region" description="Acidic residues" evidence="1">
    <location>
        <begin position="450"/>
        <end position="461"/>
    </location>
</feature>
<name>A0A0D7AZ67_9AGAR</name>
<evidence type="ECO:0000313" key="3">
    <source>
        <dbReference type="Proteomes" id="UP000054007"/>
    </source>
</evidence>
<organism evidence="2 3">
    <name type="scientific">Cylindrobasidium torrendii FP15055 ss-10</name>
    <dbReference type="NCBI Taxonomy" id="1314674"/>
    <lineage>
        <taxon>Eukaryota</taxon>
        <taxon>Fungi</taxon>
        <taxon>Dikarya</taxon>
        <taxon>Basidiomycota</taxon>
        <taxon>Agaricomycotina</taxon>
        <taxon>Agaricomycetes</taxon>
        <taxon>Agaricomycetidae</taxon>
        <taxon>Agaricales</taxon>
        <taxon>Marasmiineae</taxon>
        <taxon>Physalacriaceae</taxon>
        <taxon>Cylindrobasidium</taxon>
    </lineage>
</organism>